<dbReference type="Pfam" id="PF05097">
    <property type="entry name" value="DUF688"/>
    <property type="match status" value="1"/>
</dbReference>
<dbReference type="Gramene" id="Manes.17G056500.1.v8.1">
    <property type="protein sequence ID" value="Manes.17G056500.1.v8.1.CDS"/>
    <property type="gene ID" value="Manes.17G056500.v8.1"/>
</dbReference>
<feature type="compositionally biased region" description="Polar residues" evidence="1">
    <location>
        <begin position="16"/>
        <end position="36"/>
    </location>
</feature>
<evidence type="ECO:0000256" key="1">
    <source>
        <dbReference type="SAM" id="MobiDB-lite"/>
    </source>
</evidence>
<sequence>MEERKLNLNVPLLSVRRSSTPTFRKSSTPTSSSNGANGKKPENSHLNRRHTLPCHKSDFNLEQVTEPVAVPFHWEQIPGRPKDGSLPDPRSRKEASVTTRSPSQRMLDVIKNLKGKKTEDQDVFMPQNEGKTSRNIAVSRLDYLKEGVNEKTGFNSDNDDDDDVYSDALETLSPTDSFSVNCSVSGVSGFDNQIVKRSGTFSADLQTRDFMMSRFLPAAKAMTLETPHYASKKQPVSGEQPRQIIKVVHPGRAAPVNRNESLKALPYHQDIEDEESEDECDDCADSSSIATKGCGLLPRLCVKNSLCLLNPVPAMKLRTLASMSSARDEIKKLSKAAYSRSQSPTVKKPAKDPVNKQKQANEVRSPRLVGIENKLSCGSNRFSYASDRQMISRTSPFRRSGVISPYRNQVPQSPSGGGGFLGAPKELEDLKANKVNLFRKGFKSQELVSYHGIRRGSCPVTPPVEKTLYVDTVNVAGLLCSNSGSSDVKKGFVDSPEKDLKSLVNSREIQKTAAPESFSEDVKPLNFPGGMGKLEHKCLKSGEADLNLLSDKSPHKGETDRFEDLSQESKALVCVSTTSEGNLNVDSDQISSIDSENAKNSLVQTPLPPLLPKTPSESWLWRTLPSVSSQNLSSHLHRGTTFQSKRQDPKTSSISSKWENIVKSSYLHKDHVRYSEELFPHASQQSKS</sequence>
<feature type="compositionally biased region" description="Basic and acidic residues" evidence="1">
    <location>
        <begin position="80"/>
        <end position="95"/>
    </location>
</feature>
<feature type="region of interest" description="Disordered" evidence="1">
    <location>
        <begin position="333"/>
        <end position="364"/>
    </location>
</feature>
<dbReference type="Proteomes" id="UP000091857">
    <property type="component" value="Chromosome 17"/>
</dbReference>
<evidence type="ECO:0000313" key="3">
    <source>
        <dbReference type="Proteomes" id="UP000091857"/>
    </source>
</evidence>
<reference evidence="3" key="1">
    <citation type="journal article" date="2016" name="Nat. Biotechnol.">
        <title>Sequencing wild and cultivated cassava and related species reveals extensive interspecific hybridization and genetic diversity.</title>
        <authorList>
            <person name="Bredeson J.V."/>
            <person name="Lyons J.B."/>
            <person name="Prochnik S.E."/>
            <person name="Wu G.A."/>
            <person name="Ha C.M."/>
            <person name="Edsinger-Gonzales E."/>
            <person name="Grimwood J."/>
            <person name="Schmutz J."/>
            <person name="Rabbi I.Y."/>
            <person name="Egesi C."/>
            <person name="Nauluvula P."/>
            <person name="Lebot V."/>
            <person name="Ndunguru J."/>
            <person name="Mkamilo G."/>
            <person name="Bart R.S."/>
            <person name="Setter T.L."/>
            <person name="Gleadow R.M."/>
            <person name="Kulakow P."/>
            <person name="Ferguson M.E."/>
            <person name="Rounsley S."/>
            <person name="Rokhsar D.S."/>
        </authorList>
    </citation>
    <scope>NUCLEOTIDE SEQUENCE [LARGE SCALE GENOMIC DNA]</scope>
    <source>
        <strain evidence="3">cv. AM560-2</strain>
    </source>
</reference>
<protein>
    <submittedName>
        <fullName evidence="2">Uncharacterized protein</fullName>
    </submittedName>
</protein>
<dbReference type="PANTHER" id="PTHR33671">
    <property type="entry name" value="N-METHYLTRANSFERASE, PUTATIVE (DUF688)-RELATED"/>
    <property type="match status" value="1"/>
</dbReference>
<name>A0A2C9U5B3_MANES</name>
<dbReference type="PANTHER" id="PTHR33671:SF3">
    <property type="entry name" value="F28N24.8 PROTEIN"/>
    <property type="match status" value="1"/>
</dbReference>
<dbReference type="OrthoDB" id="677721at2759"/>
<dbReference type="OMA" id="FEYKQAG"/>
<feature type="region of interest" description="Disordered" evidence="1">
    <location>
        <begin position="1"/>
        <end position="50"/>
    </location>
</feature>
<evidence type="ECO:0000313" key="2">
    <source>
        <dbReference type="EMBL" id="OAY24947.1"/>
    </source>
</evidence>
<gene>
    <name evidence="2" type="ORF">MANES_17G056500v8</name>
</gene>
<dbReference type="InterPro" id="IPR007789">
    <property type="entry name" value="DUF688"/>
</dbReference>
<accession>A0A2C9U5B3</accession>
<keyword evidence="3" id="KW-1185">Reference proteome</keyword>
<dbReference type="STRING" id="3983.A0A2C9U5B3"/>
<proteinExistence type="predicted"/>
<feature type="compositionally biased region" description="Basic and acidic residues" evidence="1">
    <location>
        <begin position="349"/>
        <end position="364"/>
    </location>
</feature>
<organism evidence="2 3">
    <name type="scientific">Manihot esculenta</name>
    <name type="common">Cassava</name>
    <name type="synonym">Jatropha manihot</name>
    <dbReference type="NCBI Taxonomy" id="3983"/>
    <lineage>
        <taxon>Eukaryota</taxon>
        <taxon>Viridiplantae</taxon>
        <taxon>Streptophyta</taxon>
        <taxon>Embryophyta</taxon>
        <taxon>Tracheophyta</taxon>
        <taxon>Spermatophyta</taxon>
        <taxon>Magnoliopsida</taxon>
        <taxon>eudicotyledons</taxon>
        <taxon>Gunneridae</taxon>
        <taxon>Pentapetalae</taxon>
        <taxon>rosids</taxon>
        <taxon>fabids</taxon>
        <taxon>Malpighiales</taxon>
        <taxon>Euphorbiaceae</taxon>
        <taxon>Crotonoideae</taxon>
        <taxon>Manihoteae</taxon>
        <taxon>Manihot</taxon>
    </lineage>
</organism>
<dbReference type="AlphaFoldDB" id="A0A2C9U5B3"/>
<comment type="caution">
    <text evidence="2">The sequence shown here is derived from an EMBL/GenBank/DDBJ whole genome shotgun (WGS) entry which is preliminary data.</text>
</comment>
<dbReference type="EMBL" id="CM004403">
    <property type="protein sequence ID" value="OAY24947.1"/>
    <property type="molecule type" value="Genomic_DNA"/>
</dbReference>
<feature type="region of interest" description="Disordered" evidence="1">
    <location>
        <begin position="70"/>
        <end position="104"/>
    </location>
</feature>
<feature type="region of interest" description="Disordered" evidence="1">
    <location>
        <begin position="635"/>
        <end position="654"/>
    </location>
</feature>